<gene>
    <name evidence="1" type="ORF">H103_03493</name>
</gene>
<evidence type="ECO:0000313" key="1">
    <source>
        <dbReference type="EMBL" id="EZF53622.1"/>
    </source>
</evidence>
<sequence>MVLGVAWDPSRRLRARLQSGRVGQGAQVIEWTVLCLFSRVSLGKKHHNTGCIFLDITDVGRFFDGPCWPPDYCLACSPDVGKAPAYTTLYTLNITPGMARGFYGYVFRRLRVPRRTLC</sequence>
<accession>A0A022W5N2</accession>
<organism evidence="1">
    <name type="scientific">Trichophyton rubrum CBS 288.86</name>
    <dbReference type="NCBI Taxonomy" id="1215330"/>
    <lineage>
        <taxon>Eukaryota</taxon>
        <taxon>Fungi</taxon>
        <taxon>Dikarya</taxon>
        <taxon>Ascomycota</taxon>
        <taxon>Pezizomycotina</taxon>
        <taxon>Eurotiomycetes</taxon>
        <taxon>Eurotiomycetidae</taxon>
        <taxon>Onygenales</taxon>
        <taxon>Arthrodermataceae</taxon>
        <taxon>Trichophyton</taxon>
    </lineage>
</organism>
<reference evidence="1" key="1">
    <citation type="submission" date="2014-02" db="EMBL/GenBank/DDBJ databases">
        <title>The Genome Sequence of Trichophyton rubrum (morphotype fischeri) CBS 288.86.</title>
        <authorList>
            <consortium name="The Broad Institute Genomics Platform"/>
            <person name="Cuomo C.A."/>
            <person name="White T.C."/>
            <person name="Graser Y."/>
            <person name="Martinez-Rossi N."/>
            <person name="Heitman J."/>
            <person name="Young S.K."/>
            <person name="Zeng Q."/>
            <person name="Gargeya S."/>
            <person name="Abouelleil A."/>
            <person name="Alvarado L."/>
            <person name="Chapman S.B."/>
            <person name="Gainer-Dewar J."/>
            <person name="Goldberg J."/>
            <person name="Griggs A."/>
            <person name="Gujja S."/>
            <person name="Hansen M."/>
            <person name="Howarth C."/>
            <person name="Imamovic A."/>
            <person name="Larimer J."/>
            <person name="Martinez D."/>
            <person name="Murphy C."/>
            <person name="Pearson M.D."/>
            <person name="Persinoti G."/>
            <person name="Poon T."/>
            <person name="Priest M."/>
            <person name="Roberts A.D."/>
            <person name="Saif S."/>
            <person name="Shea T.D."/>
            <person name="Sykes S.N."/>
            <person name="Wortman J."/>
            <person name="Nusbaum C."/>
            <person name="Birren B."/>
        </authorList>
    </citation>
    <scope>NUCLEOTIDE SEQUENCE [LARGE SCALE GENOMIC DNA]</scope>
    <source>
        <strain evidence="1">CBS 288.86</strain>
    </source>
</reference>
<proteinExistence type="predicted"/>
<dbReference type="HOGENOM" id="CLU_2074822_0_0_1"/>
<dbReference type="AlphaFoldDB" id="A0A022W5N2"/>
<dbReference type="Proteomes" id="UP000023758">
    <property type="component" value="Unassembled WGS sequence"/>
</dbReference>
<name>A0A022W5N2_TRIRU</name>
<dbReference type="EMBL" id="KK207813">
    <property type="protein sequence ID" value="EZF53622.1"/>
    <property type="molecule type" value="Genomic_DNA"/>
</dbReference>
<protein>
    <submittedName>
        <fullName evidence="1">Uncharacterized protein</fullName>
    </submittedName>
</protein>